<dbReference type="Gene3D" id="3.30.300.90">
    <property type="entry name" value="BolA-like"/>
    <property type="match status" value="1"/>
</dbReference>
<dbReference type="InterPro" id="IPR002634">
    <property type="entry name" value="BolA"/>
</dbReference>
<dbReference type="STRING" id="1076937.SAMN04488120_102304"/>
<dbReference type="PIRSF" id="PIRSF003113">
    <property type="entry name" value="BolA"/>
    <property type="match status" value="1"/>
</dbReference>
<evidence type="ECO:0000313" key="3">
    <source>
        <dbReference type="Proteomes" id="UP000199771"/>
    </source>
</evidence>
<dbReference type="Pfam" id="PF01722">
    <property type="entry name" value="BolA"/>
    <property type="match status" value="1"/>
</dbReference>
<protein>
    <submittedName>
        <fullName evidence="2">Transcriptional regulator, BolA protein family</fullName>
    </submittedName>
</protein>
<dbReference type="AlphaFoldDB" id="A0A1I2HW31"/>
<keyword evidence="3" id="KW-1185">Reference proteome</keyword>
<accession>A0A1I2HW31</accession>
<sequence>MHQELRAWNVGQIRHRPPIDSGTAMNRTERIRAALEQAFRPTVLQIEDESHRHAGHAGAAGGRGHFRVEIVSARFAGMKPIERHRAVYAALADLLQTDIHALSIVTRAPEEVSAD</sequence>
<dbReference type="PANTHER" id="PTHR46230">
    <property type="match status" value="1"/>
</dbReference>
<evidence type="ECO:0000256" key="1">
    <source>
        <dbReference type="RuleBase" id="RU003860"/>
    </source>
</evidence>
<evidence type="ECO:0000313" key="2">
    <source>
        <dbReference type="EMBL" id="SFF34234.1"/>
    </source>
</evidence>
<dbReference type="SUPFAM" id="SSF82657">
    <property type="entry name" value="BolA-like"/>
    <property type="match status" value="1"/>
</dbReference>
<dbReference type="GO" id="GO:0016226">
    <property type="term" value="P:iron-sulfur cluster assembly"/>
    <property type="evidence" value="ECO:0007669"/>
    <property type="project" value="TreeGrafter"/>
</dbReference>
<proteinExistence type="inferred from homology"/>
<organism evidence="2 3">
    <name type="scientific">Fontimonas thermophila</name>
    <dbReference type="NCBI Taxonomy" id="1076937"/>
    <lineage>
        <taxon>Bacteria</taxon>
        <taxon>Pseudomonadati</taxon>
        <taxon>Pseudomonadota</taxon>
        <taxon>Gammaproteobacteria</taxon>
        <taxon>Nevskiales</taxon>
        <taxon>Nevskiaceae</taxon>
        <taxon>Fontimonas</taxon>
    </lineage>
</organism>
<dbReference type="PANTHER" id="PTHR46230:SF7">
    <property type="entry name" value="BOLA-LIKE PROTEIN 1"/>
    <property type="match status" value="1"/>
</dbReference>
<dbReference type="InterPro" id="IPR036065">
    <property type="entry name" value="BolA-like_sf"/>
</dbReference>
<reference evidence="2 3" key="1">
    <citation type="submission" date="2016-10" db="EMBL/GenBank/DDBJ databases">
        <authorList>
            <person name="de Groot N.N."/>
        </authorList>
    </citation>
    <scope>NUCLEOTIDE SEQUENCE [LARGE SCALE GENOMIC DNA]</scope>
    <source>
        <strain evidence="2 3">DSM 23609</strain>
    </source>
</reference>
<dbReference type="Proteomes" id="UP000199771">
    <property type="component" value="Unassembled WGS sequence"/>
</dbReference>
<name>A0A1I2HW31_9GAMM</name>
<comment type="similarity">
    <text evidence="1">Belongs to the BolA/IbaG family.</text>
</comment>
<dbReference type="EMBL" id="FOOC01000002">
    <property type="protein sequence ID" value="SFF34234.1"/>
    <property type="molecule type" value="Genomic_DNA"/>
</dbReference>
<gene>
    <name evidence="2" type="ORF">SAMN04488120_102304</name>
</gene>